<accession>A0ABQ9XNI6</accession>
<sequence>MRVDVMSPPHMCRFSIELLSQIVRPDVAIIKAAMEMLEAQLHHCSEKLRLTFVKADLIPQIISTLNPVSLSFVEAVDIHTCLLKVINHFLWLATPFGLNNLEIEDGNEHQAVHKTIFKQVLVPLEEFIYHLQTFDT</sequence>
<proteinExistence type="predicted"/>
<name>A0ABQ9XNI6_9EUKA</name>
<evidence type="ECO:0000313" key="1">
    <source>
        <dbReference type="EMBL" id="KAK2953977.1"/>
    </source>
</evidence>
<dbReference type="Proteomes" id="UP001281761">
    <property type="component" value="Unassembled WGS sequence"/>
</dbReference>
<gene>
    <name evidence="1" type="ORF">BLNAU_11079</name>
</gene>
<organism evidence="1 2">
    <name type="scientific">Blattamonas nauphoetae</name>
    <dbReference type="NCBI Taxonomy" id="2049346"/>
    <lineage>
        <taxon>Eukaryota</taxon>
        <taxon>Metamonada</taxon>
        <taxon>Preaxostyla</taxon>
        <taxon>Oxymonadida</taxon>
        <taxon>Blattamonas</taxon>
    </lineage>
</organism>
<reference evidence="1 2" key="1">
    <citation type="journal article" date="2022" name="bioRxiv">
        <title>Genomics of Preaxostyla Flagellates Illuminates Evolutionary Transitions and the Path Towards Mitochondrial Loss.</title>
        <authorList>
            <person name="Novak L.V.F."/>
            <person name="Treitli S.C."/>
            <person name="Pyrih J."/>
            <person name="Halakuc P."/>
            <person name="Pipaliya S.V."/>
            <person name="Vacek V."/>
            <person name="Brzon O."/>
            <person name="Soukal P."/>
            <person name="Eme L."/>
            <person name="Dacks J.B."/>
            <person name="Karnkowska A."/>
            <person name="Elias M."/>
            <person name="Hampl V."/>
        </authorList>
    </citation>
    <scope>NUCLEOTIDE SEQUENCE [LARGE SCALE GENOMIC DNA]</scope>
    <source>
        <strain evidence="1">NAU3</strain>
        <tissue evidence="1">Gut</tissue>
    </source>
</reference>
<keyword evidence="2" id="KW-1185">Reference proteome</keyword>
<comment type="caution">
    <text evidence="1">The sequence shown here is derived from an EMBL/GenBank/DDBJ whole genome shotgun (WGS) entry which is preliminary data.</text>
</comment>
<dbReference type="EMBL" id="JARBJD010000084">
    <property type="protein sequence ID" value="KAK2953977.1"/>
    <property type="molecule type" value="Genomic_DNA"/>
</dbReference>
<protein>
    <submittedName>
        <fullName evidence="1">Uncharacterized protein</fullName>
    </submittedName>
</protein>
<evidence type="ECO:0000313" key="2">
    <source>
        <dbReference type="Proteomes" id="UP001281761"/>
    </source>
</evidence>